<reference evidence="1" key="1">
    <citation type="submission" date="2023-07" db="EMBL/GenBank/DDBJ databases">
        <title>Black Yeasts Isolated from many extreme environments.</title>
        <authorList>
            <person name="Coleine C."/>
            <person name="Stajich J.E."/>
            <person name="Selbmann L."/>
        </authorList>
    </citation>
    <scope>NUCLEOTIDE SEQUENCE</scope>
    <source>
        <strain evidence="1">CCFEE 5714</strain>
    </source>
</reference>
<dbReference type="Proteomes" id="UP001281147">
    <property type="component" value="Unassembled WGS sequence"/>
</dbReference>
<evidence type="ECO:0000313" key="2">
    <source>
        <dbReference type="Proteomes" id="UP001281147"/>
    </source>
</evidence>
<proteinExistence type="predicted"/>
<dbReference type="EMBL" id="JAUTXU010000048">
    <property type="protein sequence ID" value="KAK3715596.1"/>
    <property type="molecule type" value="Genomic_DNA"/>
</dbReference>
<comment type="caution">
    <text evidence="1">The sequence shown here is derived from an EMBL/GenBank/DDBJ whole genome shotgun (WGS) entry which is preliminary data.</text>
</comment>
<organism evidence="1 2">
    <name type="scientific">Vermiconidia calcicola</name>
    <dbReference type="NCBI Taxonomy" id="1690605"/>
    <lineage>
        <taxon>Eukaryota</taxon>
        <taxon>Fungi</taxon>
        <taxon>Dikarya</taxon>
        <taxon>Ascomycota</taxon>
        <taxon>Pezizomycotina</taxon>
        <taxon>Dothideomycetes</taxon>
        <taxon>Dothideomycetidae</taxon>
        <taxon>Mycosphaerellales</taxon>
        <taxon>Extremaceae</taxon>
        <taxon>Vermiconidia</taxon>
    </lineage>
</organism>
<accession>A0ACC3NF34</accession>
<evidence type="ECO:0000313" key="1">
    <source>
        <dbReference type="EMBL" id="KAK3715596.1"/>
    </source>
</evidence>
<gene>
    <name evidence="1" type="ORF">LTR37_007084</name>
</gene>
<name>A0ACC3NF34_9PEZI</name>
<keyword evidence="2" id="KW-1185">Reference proteome</keyword>
<sequence>MDVFVRNIPVHATIKQITNFFRDALAECGIHDDYHAEKMRDKPLAVITVLSSERANRFLEIYGVPRDSPRHVQAKKKLFWNGRIVLCSRSRTDPSDFSVLSLAYEASQRAKEVASAPAPQVKSAAQNATITRFGVQGIKCGVWDYAGTNLAFTQHFTDSRQGSVSFGLKGAVILLGGSDSDQCRVDFNYYDCRNIVLGDYSNPTVSIILVNPPKFFELKGEDVLTAALTSMILGPRAAKAIEAKKNRLTSISPEHAKIAGTCFVYQIRLSDYTKLSVVRSLLARTINSPSTISIGTATLFPPESLDRSFVRLNHDLTDTSRYGRLPFSLLFQLYRIARNGVIGPLMVQRLLPTIKDIYNKYGVDATLSTLNRFYRTVPLAGPDTVSSELSSHALEALLHELAAAYDEYKYSPQNPYELVKRYQHINLIHKIVVTPAAIRLEGPDPEPTNRVLRRYAEHSDHFVRVIFQDEDGGSVRYDPRANQDLILHGRFKHILDGNILIAGRAFSFLGFSHSSLRGQSCWFMSPIFLRGSLMLPEHILRELGDFSNIRVPAKCAARIGQNFTDTNATVDLEPDNVFALATVVRNDRDFSDGVGTISLGLLRRIWRAYGTKRLLKPTALQIRFQGYKGMVSLDSRLPGEMLKLRSNMKKFETTASSNLEICGAAFKPLPMILNRQLIKVLEDLHVQPDVFHSLQKEAVDKLRYLTTTSAINAASFLDEMDSPKATRMPSLIRHLNTIGFDYREDNFLYRVIEMAVVTKLRDIKYRGRIPVPQGHTLYGIMDETGYLQEGEVFVSIEHSPEGGRQTIVKNEVAVTRSPVMHPGDVQVVNAVDVPPDSPLMKLSNVIVFSQHGQRDLPSQLSGGDLDGDLYNILLDGRLIPSIVHEAADYPKIMAKELDRPVTRKDMSDFFVDFLETDQLGMLCNIHLQLADQSHNGTLDSRCIELANMASTAVDFSKTGIPVDTKECPRHDRCRPDFMAPSPRVVISREGHVDVEEEESNEDDPAFEGLDVEKRAIRYYPSNKVLGHLYRAIDEQKFLAKLQQDHRAFISNSAPTASLLDKLLEYMKRMAAHYGILYLHHWELAREIRAGYEESLCDILYIYAPSLHTPLSEHEAFAGTILGRKGGAQSKPLRELTKTMKERFETIVEYTLMRIVKGDGQMQGVGDLDLLYDDNLGRELEALPRAIACLDVALSVPGMVDRQLGELQSFKYIAAGVCLREFERYRITTLGSYVLPRA</sequence>
<protein>
    <submittedName>
        <fullName evidence="1">Uncharacterized protein</fullName>
    </submittedName>
</protein>